<organism evidence="1 2">
    <name type="scientific">Sinomicrobium pectinilyticum</name>
    <dbReference type="NCBI Taxonomy" id="1084421"/>
    <lineage>
        <taxon>Bacteria</taxon>
        <taxon>Pseudomonadati</taxon>
        <taxon>Bacteroidota</taxon>
        <taxon>Flavobacteriia</taxon>
        <taxon>Flavobacteriales</taxon>
        <taxon>Flavobacteriaceae</taxon>
        <taxon>Sinomicrobium</taxon>
    </lineage>
</organism>
<keyword evidence="2" id="KW-1185">Reference proteome</keyword>
<dbReference type="Proteomes" id="UP000267469">
    <property type="component" value="Unassembled WGS sequence"/>
</dbReference>
<protein>
    <submittedName>
        <fullName evidence="1">Uncharacterized protein</fullName>
    </submittedName>
</protein>
<reference evidence="1 2" key="1">
    <citation type="submission" date="2018-10" db="EMBL/GenBank/DDBJ databases">
        <title>Sinomicrobium pectinilyticum sp. nov., a pectinase-producing bacterium isolated from alkaline and saline soil, and emended description of the genus Sinomicrobium.</title>
        <authorList>
            <person name="Cheng B."/>
            <person name="Li C."/>
            <person name="Lai Q."/>
            <person name="Du M."/>
            <person name="Shao Z."/>
            <person name="Xu P."/>
            <person name="Yang C."/>
        </authorList>
    </citation>
    <scope>NUCLEOTIDE SEQUENCE [LARGE SCALE GENOMIC DNA]</scope>
    <source>
        <strain evidence="1 2">5DNS001</strain>
    </source>
</reference>
<proteinExistence type="predicted"/>
<dbReference type="AlphaFoldDB" id="A0A3N0EIZ5"/>
<evidence type="ECO:0000313" key="1">
    <source>
        <dbReference type="EMBL" id="RNL87801.1"/>
    </source>
</evidence>
<name>A0A3N0EIZ5_SINP1</name>
<comment type="caution">
    <text evidence="1">The sequence shown here is derived from an EMBL/GenBank/DDBJ whole genome shotgun (WGS) entry which is preliminary data.</text>
</comment>
<gene>
    <name evidence="1" type="ORF">ED312_09820</name>
</gene>
<accession>A0A3N0EIZ5</accession>
<dbReference type="EMBL" id="RJTM01000069">
    <property type="protein sequence ID" value="RNL87801.1"/>
    <property type="molecule type" value="Genomic_DNA"/>
</dbReference>
<evidence type="ECO:0000313" key="2">
    <source>
        <dbReference type="Proteomes" id="UP000267469"/>
    </source>
</evidence>
<sequence length="74" mass="8214">MVYFVVRSGPGSFTGSKKVCCYRFLGEEVDRLCQEASVTLSETGVIPDGKQPVFNDFNICKPSSYPENTERSVL</sequence>